<name>A0A323VE75_9ACTN</name>
<sequence length="71" mass="7534">MVQPAMDRVDPVADSASQLPTGGAAAFAGSAPAARARQPVSRTRTTPRRRACGWPHHRDSGDTPGCWHART</sequence>
<dbReference type="AlphaFoldDB" id="A0A323VE75"/>
<evidence type="ECO:0000256" key="1">
    <source>
        <dbReference type="SAM" id="MobiDB-lite"/>
    </source>
</evidence>
<comment type="caution">
    <text evidence="2">The sequence shown here is derived from an EMBL/GenBank/DDBJ whole genome shotgun (WGS) entry which is preliminary data.</text>
</comment>
<accession>A0A323VE75</accession>
<feature type="region of interest" description="Disordered" evidence="1">
    <location>
        <begin position="1"/>
        <end position="71"/>
    </location>
</feature>
<keyword evidence="3" id="KW-1185">Reference proteome</keyword>
<evidence type="ECO:0000313" key="3">
    <source>
        <dbReference type="Proteomes" id="UP000247602"/>
    </source>
</evidence>
<feature type="compositionally biased region" description="Low complexity" evidence="1">
    <location>
        <begin position="22"/>
        <end position="36"/>
    </location>
</feature>
<dbReference type="EMBL" id="QKNV01000010">
    <property type="protein sequence ID" value="PZA23174.1"/>
    <property type="molecule type" value="Genomic_DNA"/>
</dbReference>
<proteinExistence type="predicted"/>
<protein>
    <submittedName>
        <fullName evidence="2">Uncharacterized protein</fullName>
    </submittedName>
</protein>
<reference evidence="2 3" key="1">
    <citation type="submission" date="2018-06" db="EMBL/GenBank/DDBJ databases">
        <title>Draft genome sequence of Modestobacter versicolor CP153-2.</title>
        <authorList>
            <person name="Gundlapally S.R."/>
        </authorList>
    </citation>
    <scope>NUCLEOTIDE SEQUENCE [LARGE SCALE GENOMIC DNA]</scope>
    <source>
        <strain evidence="2 3">CP153-2</strain>
    </source>
</reference>
<dbReference type="Proteomes" id="UP000247602">
    <property type="component" value="Unassembled WGS sequence"/>
</dbReference>
<organism evidence="2 3">
    <name type="scientific">Modestobacter versicolor</name>
    <dbReference type="NCBI Taxonomy" id="429133"/>
    <lineage>
        <taxon>Bacteria</taxon>
        <taxon>Bacillati</taxon>
        <taxon>Actinomycetota</taxon>
        <taxon>Actinomycetes</taxon>
        <taxon>Geodermatophilales</taxon>
        <taxon>Geodermatophilaceae</taxon>
        <taxon>Modestobacter</taxon>
    </lineage>
</organism>
<gene>
    <name evidence="2" type="ORF">DMO24_01030</name>
</gene>
<evidence type="ECO:0000313" key="2">
    <source>
        <dbReference type="EMBL" id="PZA23174.1"/>
    </source>
</evidence>